<comment type="caution">
    <text evidence="2">The sequence shown here is derived from an EMBL/GenBank/DDBJ whole genome shotgun (WGS) entry which is preliminary data.</text>
</comment>
<keyword evidence="3" id="KW-1185">Reference proteome</keyword>
<sequence length="246" mass="29236">MKYREIKADGFLSNFIECFWEYENTIQIQHCIIPDGCFDLIAEYKNEKLTQIKLTGVWTKPVNITLPKSTKLFAIRFKLISAEYIFQKEIKSILEKTQCLPINFWGIDTLKSDHLDLFAAELLNQITFSINNIKKIDERKISLFNLIYEKKIYNVSQLSESTFWNSRQINRYFYKQFGFPLKTLLNIMRCNETYPEIANKKLYNTNQYTDQAHYIKEIKKYTGATPRKLAKNENDRFLQLSTLIKK</sequence>
<name>A0A6V6ZCW7_9FLAO</name>
<gene>
    <name evidence="2" type="ORF">FLACHUCJ7_03932</name>
</gene>
<dbReference type="EMBL" id="CAIJDO010000236">
    <property type="protein sequence ID" value="CAD0008722.1"/>
    <property type="molecule type" value="Genomic_DNA"/>
</dbReference>
<protein>
    <submittedName>
        <fullName evidence="2">AraC family transcriptional regulator</fullName>
    </submittedName>
</protein>
<reference evidence="2 3" key="1">
    <citation type="submission" date="2020-06" db="EMBL/GenBank/DDBJ databases">
        <authorList>
            <person name="Criscuolo A."/>
        </authorList>
    </citation>
    <scope>NUCLEOTIDE SEQUENCE [LARGE SCALE GENOMIC DNA]</scope>
    <source>
        <strain evidence="3">CIP 110025</strain>
    </source>
</reference>
<dbReference type="Gene3D" id="1.10.10.60">
    <property type="entry name" value="Homeodomain-like"/>
    <property type="match status" value="1"/>
</dbReference>
<organism evidence="2 3">
    <name type="scientific">Flavobacterium chungangense</name>
    <dbReference type="NCBI Taxonomy" id="554283"/>
    <lineage>
        <taxon>Bacteria</taxon>
        <taxon>Pseudomonadati</taxon>
        <taxon>Bacteroidota</taxon>
        <taxon>Flavobacteriia</taxon>
        <taxon>Flavobacteriales</taxon>
        <taxon>Flavobacteriaceae</taxon>
        <taxon>Flavobacterium</taxon>
    </lineage>
</organism>
<dbReference type="Pfam" id="PF20240">
    <property type="entry name" value="DUF6597"/>
    <property type="match status" value="1"/>
</dbReference>
<feature type="domain" description="DUF6597" evidence="1">
    <location>
        <begin position="5"/>
        <end position="94"/>
    </location>
</feature>
<evidence type="ECO:0000313" key="2">
    <source>
        <dbReference type="EMBL" id="CAD0008722.1"/>
    </source>
</evidence>
<evidence type="ECO:0000313" key="3">
    <source>
        <dbReference type="Proteomes" id="UP000556700"/>
    </source>
</evidence>
<dbReference type="InterPro" id="IPR046532">
    <property type="entry name" value="DUF6597"/>
</dbReference>
<accession>A0A6V6ZCW7</accession>
<dbReference type="Proteomes" id="UP000556700">
    <property type="component" value="Unassembled WGS sequence"/>
</dbReference>
<dbReference type="RefSeq" id="WP_031455286.1">
    <property type="nucleotide sequence ID" value="NZ_CAIJDO010000236.1"/>
</dbReference>
<evidence type="ECO:0000259" key="1">
    <source>
        <dbReference type="Pfam" id="PF20240"/>
    </source>
</evidence>
<dbReference type="AlphaFoldDB" id="A0A6V6ZCW7"/>
<proteinExistence type="predicted"/>